<keyword evidence="1" id="KW-0732">Signal</keyword>
<sequence>MKNNLKVLRNIIVVSILILNSNKIFATSVNFSVTATVQPYCSISATNLGFDPYTSQNNSDKTSVVTVTCTAGTGYHVKLDSGQNSSSTSTRKMKGAASASNLLQYFLYSDSARTVIWGNNANNSDSPPGAGTGLAQTYTVYGRIPSGQTTVPVDNYSDQIAVSITIP</sequence>
<evidence type="ECO:0000313" key="4">
    <source>
        <dbReference type="Proteomes" id="UP000033661"/>
    </source>
</evidence>
<gene>
    <name evidence="3" type="ORF">RBEAN4_0796</name>
</gene>
<proteinExistence type="predicted"/>
<reference evidence="3 4" key="1">
    <citation type="submission" date="2015-02" db="EMBL/GenBank/DDBJ databases">
        <title>Genome Sequencing of Rickettsiales.</title>
        <authorList>
            <person name="Daugherty S.C."/>
            <person name="Su Q."/>
            <person name="Abolude K."/>
            <person name="Beier-Sexton M."/>
            <person name="Carlyon J.A."/>
            <person name="Carter R."/>
            <person name="Day N.P."/>
            <person name="Dumler S.J."/>
            <person name="Dyachenko V."/>
            <person name="Godinez A."/>
            <person name="Kurtti T.J."/>
            <person name="Lichay M."/>
            <person name="Mullins K.E."/>
            <person name="Ott S."/>
            <person name="Pappas-Brown V."/>
            <person name="Paris D.H."/>
            <person name="Patel P."/>
            <person name="Richards A.L."/>
            <person name="Sadzewicz L."/>
            <person name="Sears K."/>
            <person name="Seidman D."/>
            <person name="Sengamalay N."/>
            <person name="Stenos J."/>
            <person name="Tallon L.J."/>
            <person name="Vincent G."/>
            <person name="Fraser C.M."/>
            <person name="Munderloh U."/>
            <person name="Dunning-Hotopp J.C."/>
        </authorList>
    </citation>
    <scope>NUCLEOTIDE SEQUENCE [LARGE SCALE GENOMIC DNA]</scope>
    <source>
        <strain evidence="3 4">RML An4</strain>
    </source>
</reference>
<evidence type="ECO:0000256" key="1">
    <source>
        <dbReference type="SAM" id="SignalP"/>
    </source>
</evidence>
<feature type="signal peptide" evidence="1">
    <location>
        <begin position="1"/>
        <end position="26"/>
    </location>
</feature>
<feature type="domain" description="Spore coat protein U/FanG" evidence="2">
    <location>
        <begin position="29"/>
        <end position="162"/>
    </location>
</feature>
<dbReference type="Proteomes" id="UP000033661">
    <property type="component" value="Unassembled WGS sequence"/>
</dbReference>
<organism evidence="3 4">
    <name type="scientific">Rickettsia bellii str. RML An4</name>
    <dbReference type="NCBI Taxonomy" id="1359193"/>
    <lineage>
        <taxon>Bacteria</taxon>
        <taxon>Pseudomonadati</taxon>
        <taxon>Pseudomonadota</taxon>
        <taxon>Alphaproteobacteria</taxon>
        <taxon>Rickettsiales</taxon>
        <taxon>Rickettsiaceae</taxon>
        <taxon>Rickettsieae</taxon>
        <taxon>Rickettsia</taxon>
        <taxon>belli group</taxon>
    </lineage>
</organism>
<protein>
    <submittedName>
        <fullName evidence="3">Spore Coat Protein U domain protein</fullName>
    </submittedName>
</protein>
<name>A0A0F3QCC5_RICBE</name>
<dbReference type="InterPro" id="IPR007893">
    <property type="entry name" value="Spore_coat_U/FanG"/>
</dbReference>
<comment type="caution">
    <text evidence="3">The sequence shown here is derived from an EMBL/GenBank/DDBJ whole genome shotgun (WGS) entry which is preliminary data.</text>
</comment>
<dbReference type="PANTHER" id="PTHR37089:SF4">
    <property type="entry name" value="EXPORTED PROTEIN"/>
    <property type="match status" value="1"/>
</dbReference>
<dbReference type="AlphaFoldDB" id="A0A0F3QCC5"/>
<dbReference type="EMBL" id="LAOI01000001">
    <property type="protein sequence ID" value="KJV89811.1"/>
    <property type="molecule type" value="Genomic_DNA"/>
</dbReference>
<dbReference type="RefSeq" id="WP_011477640.1">
    <property type="nucleotide sequence ID" value="NZ_LAOI01000001.1"/>
</dbReference>
<dbReference type="PATRIC" id="fig|1359193.3.peg.772"/>
<dbReference type="PANTHER" id="PTHR37089">
    <property type="entry name" value="PROTEIN U-RELATED"/>
    <property type="match status" value="1"/>
</dbReference>
<feature type="chain" id="PRO_5002465453" evidence="1">
    <location>
        <begin position="27"/>
        <end position="167"/>
    </location>
</feature>
<keyword evidence="4" id="KW-1185">Reference proteome</keyword>
<evidence type="ECO:0000313" key="3">
    <source>
        <dbReference type="EMBL" id="KJV89811.1"/>
    </source>
</evidence>
<accession>A0A0F3QCC5</accession>
<keyword evidence="3" id="KW-0167">Capsid protein</keyword>
<evidence type="ECO:0000259" key="2">
    <source>
        <dbReference type="Pfam" id="PF05229"/>
    </source>
</evidence>
<dbReference type="InterPro" id="IPR053167">
    <property type="entry name" value="Spore_coat_component"/>
</dbReference>
<keyword evidence="3" id="KW-0946">Virion</keyword>
<dbReference type="Pfam" id="PF05229">
    <property type="entry name" value="SCPU"/>
    <property type="match status" value="1"/>
</dbReference>
<dbReference type="SMART" id="SM00972">
    <property type="entry name" value="SCPU"/>
    <property type="match status" value="1"/>
</dbReference>